<name>A0A369JH23_HYPMA</name>
<protein>
    <recommendedName>
        <fullName evidence="4">Protein LURP-one-related 15</fullName>
    </recommendedName>
</protein>
<dbReference type="OrthoDB" id="2920287at2759"/>
<evidence type="ECO:0000313" key="3">
    <source>
        <dbReference type="Proteomes" id="UP000076154"/>
    </source>
</evidence>
<reference evidence="2" key="1">
    <citation type="submission" date="2018-04" db="EMBL/GenBank/DDBJ databases">
        <title>Whole genome sequencing of Hypsizygus marmoreus.</title>
        <authorList>
            <person name="Choi I.-G."/>
            <person name="Min B."/>
            <person name="Kim J.-G."/>
            <person name="Kim S."/>
            <person name="Oh Y.-L."/>
            <person name="Kong W.-S."/>
            <person name="Park H."/>
            <person name="Jeong J."/>
            <person name="Song E.-S."/>
        </authorList>
    </citation>
    <scope>NUCLEOTIDE SEQUENCE [LARGE SCALE GENOMIC DNA]</scope>
    <source>
        <strain evidence="2">51987-8</strain>
    </source>
</reference>
<sequence>MPRLTFHGKDILDSIIRSEDNTTHYYTSTTTSFRGRKITSIQYDPPHSLSAGYTAGTIDWRTGVFDIGGLQRPISMLKRKSGGLFSSEREWTWSGEKYIIKFGGDRWTATRRSDNETCAVFTMRESHTLRDSKSATITFPVTIPAEDVLFLMMVMIYSVTRHEDKRKQSQNAHRSNAANAASAANTGTAEAASLAVSTC</sequence>
<feature type="compositionally biased region" description="Low complexity" evidence="1">
    <location>
        <begin position="169"/>
        <end position="184"/>
    </location>
</feature>
<organism evidence="2 3">
    <name type="scientific">Hypsizygus marmoreus</name>
    <name type="common">White beech mushroom</name>
    <name type="synonym">Agaricus marmoreus</name>
    <dbReference type="NCBI Taxonomy" id="39966"/>
    <lineage>
        <taxon>Eukaryota</taxon>
        <taxon>Fungi</taxon>
        <taxon>Dikarya</taxon>
        <taxon>Basidiomycota</taxon>
        <taxon>Agaricomycotina</taxon>
        <taxon>Agaricomycetes</taxon>
        <taxon>Agaricomycetidae</taxon>
        <taxon>Agaricales</taxon>
        <taxon>Tricholomatineae</taxon>
        <taxon>Lyophyllaceae</taxon>
        <taxon>Hypsizygus</taxon>
    </lineage>
</organism>
<evidence type="ECO:0008006" key="4">
    <source>
        <dbReference type="Google" id="ProtNLM"/>
    </source>
</evidence>
<dbReference type="AlphaFoldDB" id="A0A369JH23"/>
<proteinExistence type="predicted"/>
<feature type="region of interest" description="Disordered" evidence="1">
    <location>
        <begin position="165"/>
        <end position="184"/>
    </location>
</feature>
<dbReference type="Proteomes" id="UP000076154">
    <property type="component" value="Unassembled WGS sequence"/>
</dbReference>
<evidence type="ECO:0000313" key="2">
    <source>
        <dbReference type="EMBL" id="RDB20612.1"/>
    </source>
</evidence>
<keyword evidence="3" id="KW-1185">Reference proteome</keyword>
<dbReference type="InParanoid" id="A0A369JH23"/>
<accession>A0A369JH23</accession>
<dbReference type="EMBL" id="LUEZ02000058">
    <property type="protein sequence ID" value="RDB20612.1"/>
    <property type="molecule type" value="Genomic_DNA"/>
</dbReference>
<gene>
    <name evidence="2" type="ORF">Hypma_012130</name>
</gene>
<evidence type="ECO:0000256" key="1">
    <source>
        <dbReference type="SAM" id="MobiDB-lite"/>
    </source>
</evidence>
<comment type="caution">
    <text evidence="2">The sequence shown here is derived from an EMBL/GenBank/DDBJ whole genome shotgun (WGS) entry which is preliminary data.</text>
</comment>